<comment type="function">
    <text evidence="8 10">Catalyzes the attachment of isoleucine to tRNA(Ile). As IleRS can inadvertently accommodate and process structurally similar amino acids such as valine, to avoid such errors it has two additional distinct tRNA(Ile)-dependent editing activities. One activity is designated as 'pretransfer' editing and involves the hydrolysis of activated Val-AMP. The other activity is designated 'posttransfer' editing and involves deacylation of mischarged Val-tRNA(Ile).</text>
</comment>
<dbReference type="Pfam" id="PF08264">
    <property type="entry name" value="Anticodon_1"/>
    <property type="match status" value="1"/>
</dbReference>
<keyword evidence="10" id="KW-0479">Metal-binding</keyword>
<comment type="similarity">
    <text evidence="1 10">Belongs to the class-I aminoacyl-tRNA synthetase family. IleS type 1 subfamily.</text>
</comment>
<evidence type="ECO:0000256" key="7">
    <source>
        <dbReference type="ARBA" id="ARBA00023146"/>
    </source>
</evidence>
<dbReference type="GO" id="GO:0004822">
    <property type="term" value="F:isoleucine-tRNA ligase activity"/>
    <property type="evidence" value="ECO:0007669"/>
    <property type="project" value="UniProtKB-UniRule"/>
</dbReference>
<dbReference type="PANTHER" id="PTHR42765:SF1">
    <property type="entry name" value="ISOLEUCINE--TRNA LIGASE, MITOCHONDRIAL"/>
    <property type="match status" value="1"/>
</dbReference>
<dbReference type="NCBIfam" id="TIGR00392">
    <property type="entry name" value="ileS"/>
    <property type="match status" value="1"/>
</dbReference>
<dbReference type="Gene3D" id="3.90.740.10">
    <property type="entry name" value="Valyl/Leucyl/Isoleucyl-tRNA synthetase, editing domain"/>
    <property type="match status" value="1"/>
</dbReference>
<dbReference type="FunFam" id="3.40.50.620:FF:000152">
    <property type="entry name" value="Isoleucine--tRNA ligase"/>
    <property type="match status" value="1"/>
</dbReference>
<name>A0A4R0XJT6_9MOLU</name>
<evidence type="ECO:0000256" key="9">
    <source>
        <dbReference type="ARBA" id="ARBA00048359"/>
    </source>
</evidence>
<comment type="subcellular location">
    <subcellularLocation>
        <location evidence="10">Cytoplasm</location>
    </subcellularLocation>
</comment>
<evidence type="ECO:0000259" key="12">
    <source>
        <dbReference type="Pfam" id="PF06827"/>
    </source>
</evidence>
<dbReference type="InterPro" id="IPR009008">
    <property type="entry name" value="Val/Leu/Ile-tRNA-synth_edit"/>
</dbReference>
<feature type="domain" description="Aminoacyl-tRNA synthetase class Ia" evidence="11">
    <location>
        <begin position="31"/>
        <end position="628"/>
    </location>
</feature>
<dbReference type="SUPFAM" id="SSF47323">
    <property type="entry name" value="Anticodon-binding domain of a subclass of class I aminoacyl-tRNA synthetases"/>
    <property type="match status" value="1"/>
</dbReference>
<evidence type="ECO:0000256" key="2">
    <source>
        <dbReference type="ARBA" id="ARBA00022490"/>
    </source>
</evidence>
<dbReference type="CDD" id="cd07960">
    <property type="entry name" value="Anticodon_Ia_Ile_BEm"/>
    <property type="match status" value="1"/>
</dbReference>
<dbReference type="GO" id="GO:0000049">
    <property type="term" value="F:tRNA binding"/>
    <property type="evidence" value="ECO:0007669"/>
    <property type="project" value="InterPro"/>
</dbReference>
<keyword evidence="6 10" id="KW-0648">Protein biosynthesis</keyword>
<dbReference type="InterPro" id="IPR013155">
    <property type="entry name" value="M/V/L/I-tRNA-synth_anticd-bd"/>
</dbReference>
<accession>A0A4R0XJT6</accession>
<feature type="binding site" evidence="10">
    <location>
        <position position="859"/>
    </location>
    <ligand>
        <name>Zn(2+)</name>
        <dbReference type="ChEBI" id="CHEBI:29105"/>
    </ligand>
</feature>
<evidence type="ECO:0000259" key="11">
    <source>
        <dbReference type="Pfam" id="PF00133"/>
    </source>
</evidence>
<evidence type="ECO:0000313" key="15">
    <source>
        <dbReference type="Proteomes" id="UP000291072"/>
    </source>
</evidence>
<feature type="binding site" evidence="10">
    <location>
        <position position="876"/>
    </location>
    <ligand>
        <name>Zn(2+)</name>
        <dbReference type="ChEBI" id="CHEBI:29105"/>
    </ligand>
</feature>
<feature type="domain" description="Methionyl/Valyl/Leucyl/Isoleucyl-tRNA synthetase anticodon-binding" evidence="13">
    <location>
        <begin position="674"/>
        <end position="819"/>
    </location>
</feature>
<dbReference type="Pfam" id="PF06827">
    <property type="entry name" value="zf-FPG_IleRS"/>
    <property type="match status" value="1"/>
</dbReference>
<comment type="cofactor">
    <cofactor evidence="10">
        <name>Zn(2+)</name>
        <dbReference type="ChEBI" id="CHEBI:29105"/>
    </cofactor>
    <text evidence="10">Binds 1 zinc ion per subunit.</text>
</comment>
<dbReference type="GO" id="GO:0005524">
    <property type="term" value="F:ATP binding"/>
    <property type="evidence" value="ECO:0007669"/>
    <property type="project" value="UniProtKB-UniRule"/>
</dbReference>
<feature type="binding site" evidence="10">
    <location>
        <position position="592"/>
    </location>
    <ligand>
        <name>ATP</name>
        <dbReference type="ChEBI" id="CHEBI:30616"/>
    </ligand>
</feature>
<dbReference type="InterPro" id="IPR023585">
    <property type="entry name" value="Ile-tRNA-ligase_type1"/>
</dbReference>
<keyword evidence="10" id="KW-0862">Zinc</keyword>
<evidence type="ECO:0000259" key="13">
    <source>
        <dbReference type="Pfam" id="PF08264"/>
    </source>
</evidence>
<keyword evidence="2 10" id="KW-0963">Cytoplasm</keyword>
<feature type="binding site" evidence="10">
    <location>
        <position position="548"/>
    </location>
    <ligand>
        <name>L-isoleucyl-5'-AMP</name>
        <dbReference type="ChEBI" id="CHEBI:178002"/>
    </ligand>
</feature>
<dbReference type="AlphaFoldDB" id="A0A4R0XJT6"/>
<dbReference type="Gene3D" id="1.10.730.20">
    <property type="match status" value="1"/>
</dbReference>
<dbReference type="RefSeq" id="WP_131613527.1">
    <property type="nucleotide sequence ID" value="NZ_PSZP01000019.1"/>
</dbReference>
<dbReference type="CDD" id="cd00818">
    <property type="entry name" value="IleRS_core"/>
    <property type="match status" value="1"/>
</dbReference>
<evidence type="ECO:0000256" key="4">
    <source>
        <dbReference type="ARBA" id="ARBA00022741"/>
    </source>
</evidence>
<feature type="short sequence motif" description="'HIGH' region" evidence="10">
    <location>
        <begin position="59"/>
        <end position="69"/>
    </location>
</feature>
<feature type="binding site" evidence="10">
    <location>
        <position position="856"/>
    </location>
    <ligand>
        <name>Zn(2+)</name>
        <dbReference type="ChEBI" id="CHEBI:29105"/>
    </ligand>
</feature>
<evidence type="ECO:0000256" key="3">
    <source>
        <dbReference type="ARBA" id="ARBA00022598"/>
    </source>
</evidence>
<dbReference type="PROSITE" id="PS00178">
    <property type="entry name" value="AA_TRNA_LIGASE_I"/>
    <property type="match status" value="1"/>
</dbReference>
<feature type="binding site" evidence="10">
    <location>
        <position position="873"/>
    </location>
    <ligand>
        <name>Zn(2+)</name>
        <dbReference type="ChEBI" id="CHEBI:29105"/>
    </ligand>
</feature>
<dbReference type="InterPro" id="IPR014729">
    <property type="entry name" value="Rossmann-like_a/b/a_fold"/>
</dbReference>
<comment type="catalytic activity">
    <reaction evidence="9 10">
        <text>tRNA(Ile) + L-isoleucine + ATP = L-isoleucyl-tRNA(Ile) + AMP + diphosphate</text>
        <dbReference type="Rhea" id="RHEA:11060"/>
        <dbReference type="Rhea" id="RHEA-COMP:9666"/>
        <dbReference type="Rhea" id="RHEA-COMP:9695"/>
        <dbReference type="ChEBI" id="CHEBI:30616"/>
        <dbReference type="ChEBI" id="CHEBI:33019"/>
        <dbReference type="ChEBI" id="CHEBI:58045"/>
        <dbReference type="ChEBI" id="CHEBI:78442"/>
        <dbReference type="ChEBI" id="CHEBI:78528"/>
        <dbReference type="ChEBI" id="CHEBI:456215"/>
        <dbReference type="EC" id="6.1.1.5"/>
    </reaction>
</comment>
<comment type="domain">
    <text evidence="10">IleRS has two distinct active sites: one for aminoacylation and one for editing. The misactivated valine is translocated from the active site to the editing site, which sterically excludes the correctly activated isoleucine. The single editing site contains two valyl binding pockets, one specific for each substrate (Val-AMP or Val-tRNA(Ile)).</text>
</comment>
<dbReference type="GO" id="GO:0005829">
    <property type="term" value="C:cytosol"/>
    <property type="evidence" value="ECO:0007669"/>
    <property type="project" value="TreeGrafter"/>
</dbReference>
<dbReference type="InterPro" id="IPR050081">
    <property type="entry name" value="Ile-tRNA_ligase"/>
</dbReference>
<dbReference type="InterPro" id="IPR002301">
    <property type="entry name" value="Ile-tRNA-ligase"/>
</dbReference>
<dbReference type="OrthoDB" id="9810365at2"/>
<dbReference type="Proteomes" id="UP000291072">
    <property type="component" value="Unassembled WGS sequence"/>
</dbReference>
<gene>
    <name evidence="10" type="primary">ileS</name>
    <name evidence="14" type="ORF">C4B25_02750</name>
</gene>
<dbReference type="GO" id="GO:0008270">
    <property type="term" value="F:zinc ion binding"/>
    <property type="evidence" value="ECO:0007669"/>
    <property type="project" value="UniProtKB-UniRule"/>
</dbReference>
<keyword evidence="15" id="KW-1185">Reference proteome</keyword>
<dbReference type="InterPro" id="IPR010663">
    <property type="entry name" value="Znf_FPG/IleRS"/>
</dbReference>
<dbReference type="InterPro" id="IPR033708">
    <property type="entry name" value="Anticodon_Ile_BEm"/>
</dbReference>
<keyword evidence="7 10" id="KW-0030">Aminoacyl-tRNA synthetase</keyword>
<comment type="caution">
    <text evidence="14">The sequence shown here is derived from an EMBL/GenBank/DDBJ whole genome shotgun (WGS) entry which is preliminary data.</text>
</comment>
<dbReference type="GO" id="GO:0002161">
    <property type="term" value="F:aminoacyl-tRNA deacylase activity"/>
    <property type="evidence" value="ECO:0007669"/>
    <property type="project" value="InterPro"/>
</dbReference>
<dbReference type="SUPFAM" id="SSF52374">
    <property type="entry name" value="Nucleotidylyl transferase"/>
    <property type="match status" value="1"/>
</dbReference>
<dbReference type="PANTHER" id="PTHR42765">
    <property type="entry name" value="SOLEUCYL-TRNA SYNTHETASE"/>
    <property type="match status" value="1"/>
</dbReference>
<dbReference type="Pfam" id="PF00133">
    <property type="entry name" value="tRNA-synt_1"/>
    <property type="match status" value="1"/>
</dbReference>
<protein>
    <recommendedName>
        <fullName evidence="10">Isoleucine--tRNA ligase</fullName>
        <ecNumber evidence="10">6.1.1.5</ecNumber>
    </recommendedName>
    <alternativeName>
        <fullName evidence="10">Isoleucyl-tRNA synthetase</fullName>
        <shortName evidence="10">IleRS</shortName>
    </alternativeName>
</protein>
<organism evidence="14 15">
    <name type="scientific">Mycoplasma todarodis</name>
    <dbReference type="NCBI Taxonomy" id="1937191"/>
    <lineage>
        <taxon>Bacteria</taxon>
        <taxon>Bacillati</taxon>
        <taxon>Mycoplasmatota</taxon>
        <taxon>Mollicutes</taxon>
        <taxon>Mycoplasmataceae</taxon>
        <taxon>Mycoplasma</taxon>
    </lineage>
</organism>
<keyword evidence="3 10" id="KW-0436">Ligase</keyword>
<keyword evidence="4 10" id="KW-0547">Nucleotide-binding</keyword>
<dbReference type="SUPFAM" id="SSF50677">
    <property type="entry name" value="ValRS/IleRS/LeuRS editing domain"/>
    <property type="match status" value="1"/>
</dbReference>
<feature type="short sequence motif" description="'KMSKS' region" evidence="10">
    <location>
        <begin position="589"/>
        <end position="593"/>
    </location>
</feature>
<comment type="subunit">
    <text evidence="10">Monomer.</text>
</comment>
<evidence type="ECO:0000256" key="10">
    <source>
        <dbReference type="HAMAP-Rule" id="MF_02002"/>
    </source>
</evidence>
<dbReference type="PRINTS" id="PR00984">
    <property type="entry name" value="TRNASYNTHILE"/>
</dbReference>
<keyword evidence="5 10" id="KW-0067">ATP-binding</keyword>
<evidence type="ECO:0000256" key="5">
    <source>
        <dbReference type="ARBA" id="ARBA00022840"/>
    </source>
</evidence>
<dbReference type="EMBL" id="PSZP01000019">
    <property type="protein sequence ID" value="TCG10893.1"/>
    <property type="molecule type" value="Genomic_DNA"/>
</dbReference>
<evidence type="ECO:0000256" key="6">
    <source>
        <dbReference type="ARBA" id="ARBA00022917"/>
    </source>
</evidence>
<dbReference type="InterPro" id="IPR001412">
    <property type="entry name" value="aa-tRNA-synth_I_CS"/>
</dbReference>
<dbReference type="GO" id="GO:0006428">
    <property type="term" value="P:isoleucyl-tRNA aminoacylation"/>
    <property type="evidence" value="ECO:0007669"/>
    <property type="project" value="UniProtKB-UniRule"/>
</dbReference>
<evidence type="ECO:0000256" key="8">
    <source>
        <dbReference type="ARBA" id="ARBA00025217"/>
    </source>
</evidence>
<proteinExistence type="inferred from homology"/>
<feature type="domain" description="Zinc finger FPG/IleRS-type" evidence="12">
    <location>
        <begin position="855"/>
        <end position="879"/>
    </location>
</feature>
<evidence type="ECO:0000313" key="14">
    <source>
        <dbReference type="EMBL" id="TCG10893.1"/>
    </source>
</evidence>
<dbReference type="InterPro" id="IPR009080">
    <property type="entry name" value="tRNAsynth_Ia_anticodon-bd"/>
</dbReference>
<dbReference type="InterPro" id="IPR002300">
    <property type="entry name" value="aa-tRNA-synth_Ia"/>
</dbReference>
<reference evidence="14 15" key="1">
    <citation type="submission" date="2018-02" db="EMBL/GenBank/DDBJ databases">
        <title>Mycoplasma marinum and Mycoplasma todarodis sp. nov., moderately halophilic and psychrotolerant mycoplasmas isolated from cephalopods.</title>
        <authorList>
            <person name="Viver T."/>
        </authorList>
    </citation>
    <scope>NUCLEOTIDE SEQUENCE [LARGE SCALE GENOMIC DNA]</scope>
    <source>
        <strain evidence="14 15">5H</strain>
    </source>
</reference>
<sequence length="882" mass="101107">MKKDYKETLNMPQTDFGMKAGLVEKEPKYRQEWLKKEIYKKALAKNKENQRFILHDGPPYANGDLHIGHALNKILKDIIVRYKTMNGFYAPYTPGWDTHGLPIENKMLETMDKKADDFDPVMLRKEAAKYALTQVARQEAQFKTLNLLSDLSEKYVTLDKNFEANQLKLFKKMALDGLIYKGLKPVYWSPSSRSALAEAEVEYADHRSPSIFVALDVVKGNETISAGEKLVIWTTTPWTLIANSGIAVGMSFEYSTVKANGNTYVVATQLLDSLAAAAKWEEFEVLKSFKGKELVGLEYQRPVKTELTAPVVEGHHVTLESGTGLVHIAPLFGEDDFIIGKKFKLDMIMHVEGDGKFNKEAGELEGIFYEDANKDVGMKLDAEGRLLSLKFMKHSYPHDWRTHKPIIYRGVPQWFVSISKIKSQILEELSKVKSHPEWGVARLSQMIENRDDWTISRQRTWGVPIPVFYDGETPVIDAEIFDNVIELVAEHGSDIWWEKSADELLPTKFQGKGFTKEMDIMDVWFDSGSSSIAVKPEGEEAPFDLYLEGSDQYRGWFNSSLINSVAYRGVSPFKQLLSHGFVLDGKGNKMSKSKGNVVSPQEIVGKNGADILRLWAANSEFTSDVTISAEIIKQNIDIYRNFRTKMRFMHGNLFDFDSSMMVEPTGFHAYIAELHKKVKNQIKESYEAFEFNKMIKIVNNFIIKISSLYFEFAKDVLYADEKDSTERRMIQTNIFNILNTLIITLAPILPTTTEELFQLMNPEKESVHLEEFFKVESVNEEVFNQWNAYFELLDEVNKKLEEATKEGLIRRRNEAKVIINTDNEFLKTLNLQQLLIVAKVEFGEEIKVETFETVKCPRCWNHIDVNEIKDELCVRCYKVLNK</sequence>
<dbReference type="EC" id="6.1.1.5" evidence="10"/>
<dbReference type="Gene3D" id="3.40.50.620">
    <property type="entry name" value="HUPs"/>
    <property type="match status" value="2"/>
</dbReference>
<dbReference type="HAMAP" id="MF_02002">
    <property type="entry name" value="Ile_tRNA_synth_type1"/>
    <property type="match status" value="1"/>
</dbReference>
<evidence type="ECO:0000256" key="1">
    <source>
        <dbReference type="ARBA" id="ARBA00006887"/>
    </source>
</evidence>